<accession>A0ACB8F042</accession>
<proteinExistence type="predicted"/>
<comment type="caution">
    <text evidence="1">The sequence shown here is derived from an EMBL/GenBank/DDBJ whole genome shotgun (WGS) entry which is preliminary data.</text>
</comment>
<evidence type="ECO:0000313" key="1">
    <source>
        <dbReference type="EMBL" id="KAH7998519.1"/>
    </source>
</evidence>
<dbReference type="Proteomes" id="UP000827872">
    <property type="component" value="Linkage Group LG12"/>
</dbReference>
<gene>
    <name evidence="1" type="ORF">K3G42_017574</name>
</gene>
<dbReference type="EMBL" id="CM037625">
    <property type="protein sequence ID" value="KAH7998519.1"/>
    <property type="molecule type" value="Genomic_DNA"/>
</dbReference>
<protein>
    <submittedName>
        <fullName evidence="1">Uncharacterized protein</fullName>
    </submittedName>
</protein>
<evidence type="ECO:0000313" key="2">
    <source>
        <dbReference type="Proteomes" id="UP000827872"/>
    </source>
</evidence>
<keyword evidence="2" id="KW-1185">Reference proteome</keyword>
<organism evidence="1 2">
    <name type="scientific">Sphaerodactylus townsendi</name>
    <dbReference type="NCBI Taxonomy" id="933632"/>
    <lineage>
        <taxon>Eukaryota</taxon>
        <taxon>Metazoa</taxon>
        <taxon>Chordata</taxon>
        <taxon>Craniata</taxon>
        <taxon>Vertebrata</taxon>
        <taxon>Euteleostomi</taxon>
        <taxon>Lepidosauria</taxon>
        <taxon>Squamata</taxon>
        <taxon>Bifurcata</taxon>
        <taxon>Gekkota</taxon>
        <taxon>Sphaerodactylidae</taxon>
        <taxon>Sphaerodactylus</taxon>
    </lineage>
</organism>
<reference evidence="1" key="1">
    <citation type="submission" date="2021-08" db="EMBL/GenBank/DDBJ databases">
        <title>The first chromosome-level gecko genome reveals the dynamic sex chromosomes of Neotropical dwarf geckos (Sphaerodactylidae: Sphaerodactylus).</title>
        <authorList>
            <person name="Pinto B.J."/>
            <person name="Keating S.E."/>
            <person name="Gamble T."/>
        </authorList>
    </citation>
    <scope>NUCLEOTIDE SEQUENCE</scope>
    <source>
        <strain evidence="1">TG3544</strain>
    </source>
</reference>
<name>A0ACB8F042_9SAUR</name>
<sequence>MKGDTVNVRRSVRVKTKVPWMPPGKTSIKESSYKWEGPTHRLEITPPDSDKLLSVLRLSDLSTEEEDTIHSKMNKYEKKIDSLMNVVGTLKNEVKVPKQEESRCVAKRLLEEQKEELDEVTQELVDSEHENAILRRNIERMKEEKDLSVLQKRHLQHEKECLMTKLVETEMDGAAAAKQIQALKDSINKLKTVCATPGAAWL</sequence>